<dbReference type="PANTHER" id="PTHR10795">
    <property type="entry name" value="PROPROTEIN CONVERTASE SUBTILISIN/KEXIN"/>
    <property type="match status" value="1"/>
</dbReference>
<dbReference type="CDD" id="cd04852">
    <property type="entry name" value="Peptidases_S8_3"/>
    <property type="match status" value="1"/>
</dbReference>
<dbReference type="InterPro" id="IPR010259">
    <property type="entry name" value="S8pro/Inhibitor_I9"/>
</dbReference>
<dbReference type="AlphaFoldDB" id="A0AAW0JNF9"/>
<evidence type="ECO:0000313" key="15">
    <source>
        <dbReference type="EMBL" id="KAK7828512.1"/>
    </source>
</evidence>
<evidence type="ECO:0000256" key="1">
    <source>
        <dbReference type="ARBA" id="ARBA00004613"/>
    </source>
</evidence>
<evidence type="ECO:0000256" key="9">
    <source>
        <dbReference type="PIRSR" id="PIRSR615500-1"/>
    </source>
</evidence>
<dbReference type="PROSITE" id="PS51892">
    <property type="entry name" value="SUBTILASE"/>
    <property type="match status" value="1"/>
</dbReference>
<evidence type="ECO:0000256" key="10">
    <source>
        <dbReference type="PROSITE-ProRule" id="PRU01240"/>
    </source>
</evidence>
<dbReference type="InterPro" id="IPR037045">
    <property type="entry name" value="S8pro/Inhibitor_I9_sf"/>
</dbReference>
<dbReference type="PRINTS" id="PR00723">
    <property type="entry name" value="SUBTILISIN"/>
</dbReference>
<dbReference type="Pfam" id="PF17766">
    <property type="entry name" value="fn3_6"/>
    <property type="match status" value="1"/>
</dbReference>
<dbReference type="Pfam" id="PF05922">
    <property type="entry name" value="Inhibitor_I9"/>
    <property type="match status" value="1"/>
</dbReference>
<dbReference type="Pfam" id="PF02225">
    <property type="entry name" value="PA"/>
    <property type="match status" value="1"/>
</dbReference>
<keyword evidence="4 10" id="KW-0645">Protease</keyword>
<evidence type="ECO:0000256" key="2">
    <source>
        <dbReference type="ARBA" id="ARBA00011073"/>
    </source>
</evidence>
<feature type="active site" description="Charge relay system" evidence="9 10">
    <location>
        <position position="109"/>
    </location>
</feature>
<gene>
    <name evidence="15" type="primary">SBT1.7_3</name>
    <name evidence="15" type="ORF">CFP56_030271</name>
</gene>
<feature type="domain" description="PA" evidence="12">
    <location>
        <begin position="350"/>
        <end position="421"/>
    </location>
</feature>
<reference evidence="15 16" key="1">
    <citation type="journal article" date="2018" name="Sci. Data">
        <title>The draft genome sequence of cork oak.</title>
        <authorList>
            <person name="Ramos A.M."/>
            <person name="Usie A."/>
            <person name="Barbosa P."/>
            <person name="Barros P.M."/>
            <person name="Capote T."/>
            <person name="Chaves I."/>
            <person name="Simoes F."/>
            <person name="Abreu I."/>
            <person name="Carrasquinho I."/>
            <person name="Faro C."/>
            <person name="Guimaraes J.B."/>
            <person name="Mendonca D."/>
            <person name="Nobrega F."/>
            <person name="Rodrigues L."/>
            <person name="Saibo N.J.M."/>
            <person name="Varela M.C."/>
            <person name="Egas C."/>
            <person name="Matos J."/>
            <person name="Miguel C.M."/>
            <person name="Oliveira M.M."/>
            <person name="Ricardo C.P."/>
            <person name="Goncalves S."/>
        </authorList>
    </citation>
    <scope>NUCLEOTIDE SEQUENCE [LARGE SCALE GENOMIC DNA]</scope>
    <source>
        <strain evidence="16">cv. HL8</strain>
    </source>
</reference>
<feature type="domain" description="Inhibitor I9" evidence="13">
    <location>
        <begin position="2"/>
        <end position="71"/>
    </location>
</feature>
<dbReference type="InterPro" id="IPR003137">
    <property type="entry name" value="PA_domain"/>
</dbReference>
<keyword evidence="5" id="KW-0732">Signal</keyword>
<dbReference type="GO" id="GO:0009610">
    <property type="term" value="P:response to symbiotic fungus"/>
    <property type="evidence" value="ECO:0007669"/>
    <property type="project" value="UniProtKB-ARBA"/>
</dbReference>
<organism evidence="15 16">
    <name type="scientific">Quercus suber</name>
    <name type="common">Cork oak</name>
    <dbReference type="NCBI Taxonomy" id="58331"/>
    <lineage>
        <taxon>Eukaryota</taxon>
        <taxon>Viridiplantae</taxon>
        <taxon>Streptophyta</taxon>
        <taxon>Embryophyta</taxon>
        <taxon>Tracheophyta</taxon>
        <taxon>Spermatophyta</taxon>
        <taxon>Magnoliopsida</taxon>
        <taxon>eudicotyledons</taxon>
        <taxon>Gunneridae</taxon>
        <taxon>Pentapetalae</taxon>
        <taxon>rosids</taxon>
        <taxon>fabids</taxon>
        <taxon>Fagales</taxon>
        <taxon>Fagaceae</taxon>
        <taxon>Quercus</taxon>
    </lineage>
</organism>
<dbReference type="InterPro" id="IPR041469">
    <property type="entry name" value="Subtilisin-like_FN3"/>
</dbReference>
<dbReference type="CDD" id="cd02120">
    <property type="entry name" value="PA_subtilisin_like"/>
    <property type="match status" value="1"/>
</dbReference>
<feature type="domain" description="Subtilisin-like protease fibronectin type-III" evidence="14">
    <location>
        <begin position="622"/>
        <end position="722"/>
    </location>
</feature>
<dbReference type="FunFam" id="3.30.70.80:FF:000003">
    <property type="entry name" value="Subtilisin-like protease SBT1.9"/>
    <property type="match status" value="1"/>
</dbReference>
<evidence type="ECO:0000259" key="11">
    <source>
        <dbReference type="Pfam" id="PF00082"/>
    </source>
</evidence>
<keyword evidence="3" id="KW-0964">Secreted</keyword>
<dbReference type="Proteomes" id="UP000237347">
    <property type="component" value="Unassembled WGS sequence"/>
</dbReference>
<dbReference type="InterPro" id="IPR000209">
    <property type="entry name" value="Peptidase_S8/S53_dom"/>
</dbReference>
<comment type="subcellular location">
    <subcellularLocation>
        <location evidence="1">Secreted</location>
    </subcellularLocation>
</comment>
<dbReference type="Pfam" id="PF00082">
    <property type="entry name" value="Peptidase_S8"/>
    <property type="match status" value="1"/>
</dbReference>
<accession>A0AAW0JNF9</accession>
<evidence type="ECO:0000256" key="5">
    <source>
        <dbReference type="ARBA" id="ARBA00022729"/>
    </source>
</evidence>
<feature type="active site" description="Charge relay system" evidence="9 10">
    <location>
        <position position="509"/>
    </location>
</feature>
<evidence type="ECO:0000256" key="3">
    <source>
        <dbReference type="ARBA" id="ARBA00022525"/>
    </source>
</evidence>
<dbReference type="GO" id="GO:0006508">
    <property type="term" value="P:proteolysis"/>
    <property type="evidence" value="ECO:0007669"/>
    <property type="project" value="UniProtKB-KW"/>
</dbReference>
<dbReference type="FunFam" id="3.40.50.200:FF:000006">
    <property type="entry name" value="Subtilisin-like protease SBT1.5"/>
    <property type="match status" value="1"/>
</dbReference>
<evidence type="ECO:0000259" key="14">
    <source>
        <dbReference type="Pfam" id="PF17766"/>
    </source>
</evidence>
<dbReference type="Gene3D" id="2.60.40.2310">
    <property type="match status" value="1"/>
</dbReference>
<protein>
    <submittedName>
        <fullName evidence="15">Subtilisin-like protease sbt1.7</fullName>
    </submittedName>
</protein>
<comment type="similarity">
    <text evidence="2 10">Belongs to the peptidase S8 family.</text>
</comment>
<dbReference type="PROSITE" id="PS00138">
    <property type="entry name" value="SUBTILASE_SER"/>
    <property type="match status" value="1"/>
</dbReference>
<keyword evidence="7 10" id="KW-0720">Serine protease</keyword>
<sequence>MDHSQKPAPHSTHESWHRSILKSLSSSPADDEEELLLYSYSHALHGFSARLTPTQLSEIQNSSAHVATYPESFGRLLTTHTPKFLGLQQNYGIWPTASYGEGVIVGIIDSGIWPESESFSDEGMPPVPQRWKGKCENGTGFGPSNCNRKLIGARSFSKGFRGAGKNISNVEDFNSARDFYGHGTHTASTAVGNHVPGVSYFGYARGTASGMAPRAHLAMYKVHWAGELGDIGVTDVLAGMEQAIRDGVDIISLSLGFNQSAYFLDAIAKGSLSATEKGIFVACAAGNEFNYATVENGAPWITTVGAGTLDRSFLATMTLENGLTIEGTSYFPESIFFTNLTLYYGKGNKSKEICQDTAFDRNEVAGKVVICDSQSFHISPQIKEVQRAGALAVIILTDVSLGLSPENYSLPCLLLSEASANLVMEYVTKERNPKVKSMTFVHTKLGTKPAPQVAVFSSKGPNPITPGILKPDIIAPGMDVLAAYVPNKPRVTVGNYGLVTDYALSTGTSMSTPVVAGVAALLRAVHPEWSPAAIRSALMTTAYVKDNNSTSFKTNFIDSIATPLQVGAGHIDPNKAMDPGLIYDTSFQDYVDFLCGLGYTNEQMRLVLKRNEWHCNKKLSHELNYPSFMVVLSNQTTYPMSMNFSRVVTNVGNDTSSYQAHLENIPDGMKIRVEPSTLTFTQKDQKQSFVVSVEIDKEIPRIICCFLKWIDQHGHIVSSPIAAANHEAPKSFF</sequence>
<keyword evidence="8" id="KW-0325">Glycoprotein</keyword>
<dbReference type="InterPro" id="IPR023828">
    <property type="entry name" value="Peptidase_S8_Ser-AS"/>
</dbReference>
<feature type="domain" description="Peptidase S8/S53" evidence="11">
    <location>
        <begin position="100"/>
        <end position="549"/>
    </location>
</feature>
<dbReference type="InterPro" id="IPR015500">
    <property type="entry name" value="Peptidase_S8_subtilisin-rel"/>
</dbReference>
<dbReference type="InterPro" id="IPR034197">
    <property type="entry name" value="Peptidases_S8_3"/>
</dbReference>
<dbReference type="Gene3D" id="3.50.30.30">
    <property type="match status" value="1"/>
</dbReference>
<evidence type="ECO:0000313" key="16">
    <source>
        <dbReference type="Proteomes" id="UP000237347"/>
    </source>
</evidence>
<feature type="active site" description="Charge relay system" evidence="9 10">
    <location>
        <position position="182"/>
    </location>
</feature>
<dbReference type="InterPro" id="IPR036852">
    <property type="entry name" value="Peptidase_S8/S53_dom_sf"/>
</dbReference>
<evidence type="ECO:0000259" key="13">
    <source>
        <dbReference type="Pfam" id="PF05922"/>
    </source>
</evidence>
<proteinExistence type="inferred from homology"/>
<evidence type="ECO:0000256" key="6">
    <source>
        <dbReference type="ARBA" id="ARBA00022801"/>
    </source>
</evidence>
<keyword evidence="6 10" id="KW-0378">Hydrolase</keyword>
<evidence type="ECO:0000256" key="8">
    <source>
        <dbReference type="ARBA" id="ARBA00023180"/>
    </source>
</evidence>
<evidence type="ECO:0000259" key="12">
    <source>
        <dbReference type="Pfam" id="PF02225"/>
    </source>
</evidence>
<dbReference type="Gene3D" id="3.30.70.80">
    <property type="entry name" value="Peptidase S8 propeptide/proteinase inhibitor I9"/>
    <property type="match status" value="1"/>
</dbReference>
<name>A0AAW0JNF9_QUESU</name>
<dbReference type="EMBL" id="PKMF04000502">
    <property type="protein sequence ID" value="KAK7828512.1"/>
    <property type="molecule type" value="Genomic_DNA"/>
</dbReference>
<evidence type="ECO:0000256" key="4">
    <source>
        <dbReference type="ARBA" id="ARBA00022670"/>
    </source>
</evidence>
<keyword evidence="16" id="KW-1185">Reference proteome</keyword>
<dbReference type="GO" id="GO:0004252">
    <property type="term" value="F:serine-type endopeptidase activity"/>
    <property type="evidence" value="ECO:0007669"/>
    <property type="project" value="UniProtKB-UniRule"/>
</dbReference>
<dbReference type="GO" id="GO:0005576">
    <property type="term" value="C:extracellular region"/>
    <property type="evidence" value="ECO:0007669"/>
    <property type="project" value="UniProtKB-SubCell"/>
</dbReference>
<dbReference type="SUPFAM" id="SSF52743">
    <property type="entry name" value="Subtilisin-like"/>
    <property type="match status" value="1"/>
</dbReference>
<comment type="caution">
    <text evidence="15">The sequence shown here is derived from an EMBL/GenBank/DDBJ whole genome shotgun (WGS) entry which is preliminary data.</text>
</comment>
<evidence type="ECO:0000256" key="7">
    <source>
        <dbReference type="ARBA" id="ARBA00022825"/>
    </source>
</evidence>
<dbReference type="Gene3D" id="3.40.50.200">
    <property type="entry name" value="Peptidase S8/S53 domain"/>
    <property type="match status" value="1"/>
</dbReference>
<dbReference type="GO" id="GO:0009609">
    <property type="term" value="P:response to symbiotic bacterium"/>
    <property type="evidence" value="ECO:0007669"/>
    <property type="project" value="UniProtKB-ARBA"/>
</dbReference>
<dbReference type="InterPro" id="IPR045051">
    <property type="entry name" value="SBT"/>
</dbReference>